<dbReference type="PANTHER" id="PTHR43491:SF2">
    <property type="entry name" value="UDP-N-ACETYL-D-MANNOSAMINE DEHYDROGENASE"/>
    <property type="match status" value="1"/>
</dbReference>
<dbReference type="PIRSF" id="PIRSF500136">
    <property type="entry name" value="UDP_ManNAc_DH"/>
    <property type="match status" value="1"/>
</dbReference>
<dbReference type="KEGG" id="uli:ETAA1_30250"/>
<gene>
    <name evidence="6" type="primary">wbpA_1</name>
    <name evidence="6" type="ORF">ETAA1_30250</name>
</gene>
<evidence type="ECO:0000259" key="5">
    <source>
        <dbReference type="SMART" id="SM00984"/>
    </source>
</evidence>
<dbReference type="Proteomes" id="UP000319576">
    <property type="component" value="Chromosome"/>
</dbReference>
<protein>
    <submittedName>
        <fullName evidence="6">UDP-N-acetyl-D-glucosamine 6-dehydrogenase</fullName>
        <ecNumber evidence="6">1.1.1.136</ecNumber>
    </submittedName>
</protein>
<dbReference type="InterPro" id="IPR017476">
    <property type="entry name" value="UDP-Glc/GDP-Man"/>
</dbReference>
<dbReference type="OrthoDB" id="9803238at2"/>
<dbReference type="Gene3D" id="3.40.50.720">
    <property type="entry name" value="NAD(P)-binding Rossmann-like Domain"/>
    <property type="match status" value="2"/>
</dbReference>
<dbReference type="SUPFAM" id="SSF51735">
    <property type="entry name" value="NAD(P)-binding Rossmann-fold domains"/>
    <property type="match status" value="1"/>
</dbReference>
<dbReference type="InterPro" id="IPR014026">
    <property type="entry name" value="UDP-Glc/GDP-Man_DH_dimer"/>
</dbReference>
<sequence length="399" mass="43390">MPPRTTVVGGCGHVGLPLGIAFAEAGAAVTLLDTHAGRVGEVNAGRMPFLEWGADAALARALDAGRLTATTDADCVSAAEVVVVTIGTPVDEFLDPKVRTFDRAMDDLRHRLRPGQLLVLRSTVYPGMTERLIARFRDSGPAVDVAFCPERIAQGYALKELYELPQIVSGGSPAAVRRAKDLFRLLTPDLVELPPREAELAKLFANTYRYVNFAVSNQLYLIAQRHGADFARIHAAVTHKYPRLGGFPKAGFAGGPCLLKDTMQLAGFNHNSFPLGQAAMMVNEGLPAALVDFVKQTRDLSRDTAAILGMAFKGNCDDPRDSLSYKLRKVLTLECREVLCTDPYVADPSFVTADEVVRRADVVFVGACHAEYKHLRFRQPVIDVFDFLPARPDAARQAA</sequence>
<dbReference type="GO" id="GO:0051287">
    <property type="term" value="F:NAD binding"/>
    <property type="evidence" value="ECO:0007669"/>
    <property type="project" value="InterPro"/>
</dbReference>
<keyword evidence="2 6" id="KW-0560">Oxidoreductase</keyword>
<evidence type="ECO:0000313" key="7">
    <source>
        <dbReference type="Proteomes" id="UP000319576"/>
    </source>
</evidence>
<evidence type="ECO:0000313" key="6">
    <source>
        <dbReference type="EMBL" id="QDU21061.1"/>
    </source>
</evidence>
<keyword evidence="7" id="KW-1185">Reference proteome</keyword>
<feature type="domain" description="UDP-glucose/GDP-mannose dehydrogenase C-terminal" evidence="5">
    <location>
        <begin position="306"/>
        <end position="390"/>
    </location>
</feature>
<dbReference type="EC" id="1.1.1.136" evidence="6"/>
<organism evidence="6 7">
    <name type="scientific">Urbifossiella limnaea</name>
    <dbReference type="NCBI Taxonomy" id="2528023"/>
    <lineage>
        <taxon>Bacteria</taxon>
        <taxon>Pseudomonadati</taxon>
        <taxon>Planctomycetota</taxon>
        <taxon>Planctomycetia</taxon>
        <taxon>Gemmatales</taxon>
        <taxon>Gemmataceae</taxon>
        <taxon>Urbifossiella</taxon>
    </lineage>
</organism>
<dbReference type="Pfam" id="PF00984">
    <property type="entry name" value="UDPG_MGDP_dh"/>
    <property type="match status" value="1"/>
</dbReference>
<proteinExistence type="inferred from homology"/>
<evidence type="ECO:0000256" key="2">
    <source>
        <dbReference type="ARBA" id="ARBA00023002"/>
    </source>
</evidence>
<dbReference type="PIRSF" id="PIRSF000124">
    <property type="entry name" value="UDPglc_GDPman_dh"/>
    <property type="match status" value="1"/>
</dbReference>
<dbReference type="InterPro" id="IPR014027">
    <property type="entry name" value="UDP-Glc/GDP-Man_DH_C"/>
</dbReference>
<dbReference type="InterPro" id="IPR028359">
    <property type="entry name" value="UDP_ManNAc/GlcNAc_DH"/>
</dbReference>
<dbReference type="RefSeq" id="WP_145239685.1">
    <property type="nucleotide sequence ID" value="NZ_CP036273.1"/>
</dbReference>
<dbReference type="GO" id="GO:0000271">
    <property type="term" value="P:polysaccharide biosynthetic process"/>
    <property type="evidence" value="ECO:0007669"/>
    <property type="project" value="InterPro"/>
</dbReference>
<evidence type="ECO:0000256" key="1">
    <source>
        <dbReference type="ARBA" id="ARBA00006601"/>
    </source>
</evidence>
<dbReference type="InterPro" id="IPR001732">
    <property type="entry name" value="UDP-Glc/GDP-Man_DH_N"/>
</dbReference>
<evidence type="ECO:0000256" key="4">
    <source>
        <dbReference type="PIRNR" id="PIRNR000124"/>
    </source>
</evidence>
<dbReference type="GO" id="GO:0047004">
    <property type="term" value="F:UDP-N-acetylglucosamine 6-dehydrogenase activity"/>
    <property type="evidence" value="ECO:0007669"/>
    <property type="project" value="UniProtKB-EC"/>
</dbReference>
<comment type="similarity">
    <text evidence="1 4">Belongs to the UDP-glucose/GDP-mannose dehydrogenase family.</text>
</comment>
<dbReference type="PANTHER" id="PTHR43491">
    <property type="entry name" value="UDP-N-ACETYL-D-MANNOSAMINE DEHYDROGENASE"/>
    <property type="match status" value="1"/>
</dbReference>
<dbReference type="Pfam" id="PF03721">
    <property type="entry name" value="UDPG_MGDP_dh_N"/>
    <property type="match status" value="1"/>
</dbReference>
<accession>A0A517XU80</accession>
<dbReference type="AlphaFoldDB" id="A0A517XU80"/>
<dbReference type="Pfam" id="PF03720">
    <property type="entry name" value="UDPG_MGDP_dh_C"/>
    <property type="match status" value="1"/>
</dbReference>
<dbReference type="SMART" id="SM00984">
    <property type="entry name" value="UDPG_MGDP_dh_C"/>
    <property type="match status" value="1"/>
</dbReference>
<dbReference type="InterPro" id="IPR036220">
    <property type="entry name" value="UDP-Glc/GDP-Man_DH_C_sf"/>
</dbReference>
<evidence type="ECO:0000256" key="3">
    <source>
        <dbReference type="ARBA" id="ARBA00023027"/>
    </source>
</evidence>
<dbReference type="InterPro" id="IPR008927">
    <property type="entry name" value="6-PGluconate_DH-like_C_sf"/>
</dbReference>
<dbReference type="SUPFAM" id="SSF52413">
    <property type="entry name" value="UDP-glucose/GDP-mannose dehydrogenase C-terminal domain"/>
    <property type="match status" value="1"/>
</dbReference>
<dbReference type="EMBL" id="CP036273">
    <property type="protein sequence ID" value="QDU21061.1"/>
    <property type="molecule type" value="Genomic_DNA"/>
</dbReference>
<dbReference type="GO" id="GO:0016628">
    <property type="term" value="F:oxidoreductase activity, acting on the CH-CH group of donors, NAD or NADP as acceptor"/>
    <property type="evidence" value="ECO:0007669"/>
    <property type="project" value="InterPro"/>
</dbReference>
<dbReference type="NCBIfam" id="TIGR03026">
    <property type="entry name" value="NDP-sugDHase"/>
    <property type="match status" value="1"/>
</dbReference>
<name>A0A517XU80_9BACT</name>
<reference evidence="6 7" key="1">
    <citation type="submission" date="2019-02" db="EMBL/GenBank/DDBJ databases">
        <title>Deep-cultivation of Planctomycetes and their phenomic and genomic characterization uncovers novel biology.</title>
        <authorList>
            <person name="Wiegand S."/>
            <person name="Jogler M."/>
            <person name="Boedeker C."/>
            <person name="Pinto D."/>
            <person name="Vollmers J."/>
            <person name="Rivas-Marin E."/>
            <person name="Kohn T."/>
            <person name="Peeters S.H."/>
            <person name="Heuer A."/>
            <person name="Rast P."/>
            <person name="Oberbeckmann S."/>
            <person name="Bunk B."/>
            <person name="Jeske O."/>
            <person name="Meyerdierks A."/>
            <person name="Storesund J.E."/>
            <person name="Kallscheuer N."/>
            <person name="Luecker S."/>
            <person name="Lage O.M."/>
            <person name="Pohl T."/>
            <person name="Merkel B.J."/>
            <person name="Hornburger P."/>
            <person name="Mueller R.-W."/>
            <person name="Bruemmer F."/>
            <person name="Labrenz M."/>
            <person name="Spormann A.M."/>
            <person name="Op den Camp H."/>
            <person name="Overmann J."/>
            <person name="Amann R."/>
            <person name="Jetten M.S.M."/>
            <person name="Mascher T."/>
            <person name="Medema M.H."/>
            <person name="Devos D.P."/>
            <person name="Kaster A.-K."/>
            <person name="Ovreas L."/>
            <person name="Rohde M."/>
            <person name="Galperin M.Y."/>
            <person name="Jogler C."/>
        </authorList>
    </citation>
    <scope>NUCLEOTIDE SEQUENCE [LARGE SCALE GENOMIC DNA]</scope>
    <source>
        <strain evidence="6 7">ETA_A1</strain>
    </source>
</reference>
<dbReference type="InterPro" id="IPR036291">
    <property type="entry name" value="NAD(P)-bd_dom_sf"/>
</dbReference>
<keyword evidence="3" id="KW-0520">NAD</keyword>
<dbReference type="SUPFAM" id="SSF48179">
    <property type="entry name" value="6-phosphogluconate dehydrogenase C-terminal domain-like"/>
    <property type="match status" value="1"/>
</dbReference>